<comment type="caution">
    <text evidence="2">The sequence shown here is derived from an EMBL/GenBank/DDBJ whole genome shotgun (WGS) entry which is preliminary data.</text>
</comment>
<name>A0A8S3BTN8_9BILA</name>
<evidence type="ECO:0000313" key="3">
    <source>
        <dbReference type="Proteomes" id="UP000676336"/>
    </source>
</evidence>
<dbReference type="AlphaFoldDB" id="A0A8S3BTN8"/>
<reference evidence="2" key="1">
    <citation type="submission" date="2021-02" db="EMBL/GenBank/DDBJ databases">
        <authorList>
            <person name="Nowell W R."/>
        </authorList>
    </citation>
    <scope>NUCLEOTIDE SEQUENCE</scope>
</reference>
<gene>
    <name evidence="1" type="ORF">SMN809_LOCUS35444</name>
    <name evidence="2" type="ORF">SMN809_LOCUS49447</name>
</gene>
<feature type="non-terminal residue" evidence="2">
    <location>
        <position position="1"/>
    </location>
</feature>
<accession>A0A8S3BTN8</accession>
<organism evidence="2 3">
    <name type="scientific">Rotaria magnacalcarata</name>
    <dbReference type="NCBI Taxonomy" id="392030"/>
    <lineage>
        <taxon>Eukaryota</taxon>
        <taxon>Metazoa</taxon>
        <taxon>Spiralia</taxon>
        <taxon>Gnathifera</taxon>
        <taxon>Rotifera</taxon>
        <taxon>Eurotatoria</taxon>
        <taxon>Bdelloidea</taxon>
        <taxon>Philodinida</taxon>
        <taxon>Philodinidae</taxon>
        <taxon>Rotaria</taxon>
    </lineage>
</organism>
<feature type="non-terminal residue" evidence="2">
    <location>
        <position position="80"/>
    </location>
</feature>
<dbReference type="Proteomes" id="UP000676336">
    <property type="component" value="Unassembled WGS sequence"/>
</dbReference>
<proteinExistence type="predicted"/>
<dbReference type="EMBL" id="CAJOBI010084543">
    <property type="protein sequence ID" value="CAF4512820.1"/>
    <property type="molecule type" value="Genomic_DNA"/>
</dbReference>
<evidence type="ECO:0000313" key="1">
    <source>
        <dbReference type="EMBL" id="CAF4512820.1"/>
    </source>
</evidence>
<dbReference type="EMBL" id="CAJOBI010161292">
    <property type="protein sequence ID" value="CAF4852156.1"/>
    <property type="molecule type" value="Genomic_DNA"/>
</dbReference>
<evidence type="ECO:0000313" key="2">
    <source>
        <dbReference type="EMBL" id="CAF4852156.1"/>
    </source>
</evidence>
<sequence>TLIADVQAKLETKEIRPNEIQPEISSATFSFNQSTECIIPESVEMHMKQPIVQDSSTTLLANVQSTLDTRPIQIQTNTNQ</sequence>
<protein>
    <submittedName>
        <fullName evidence="2">Uncharacterized protein</fullName>
    </submittedName>
</protein>